<feature type="region of interest" description="Disordered" evidence="1">
    <location>
        <begin position="75"/>
        <end position="106"/>
    </location>
</feature>
<name>A0ABN9XRQ0_9DINO</name>
<dbReference type="EMBL" id="CAUYUJ010021100">
    <property type="protein sequence ID" value="CAK0902636.1"/>
    <property type="molecule type" value="Genomic_DNA"/>
</dbReference>
<proteinExistence type="predicted"/>
<organism evidence="2 3">
    <name type="scientific">Prorocentrum cordatum</name>
    <dbReference type="NCBI Taxonomy" id="2364126"/>
    <lineage>
        <taxon>Eukaryota</taxon>
        <taxon>Sar</taxon>
        <taxon>Alveolata</taxon>
        <taxon>Dinophyceae</taxon>
        <taxon>Prorocentrales</taxon>
        <taxon>Prorocentraceae</taxon>
        <taxon>Prorocentrum</taxon>
    </lineage>
</organism>
<protein>
    <recommendedName>
        <fullName evidence="4">Arpin</fullName>
    </recommendedName>
</protein>
<dbReference type="Proteomes" id="UP001189429">
    <property type="component" value="Unassembled WGS sequence"/>
</dbReference>
<sequence length="106" mass="11167">MTRPVLEAKMANAGAWAFVELATEQLASTAVALRSIKFDDGTNAVIGWPGQGKDAERHAAPSLLVRTAQLKLQDDADTGALERGGGAGEAPAAEQSYRSDPFEEPE</sequence>
<evidence type="ECO:0000313" key="3">
    <source>
        <dbReference type="Proteomes" id="UP001189429"/>
    </source>
</evidence>
<keyword evidence="3" id="KW-1185">Reference proteome</keyword>
<evidence type="ECO:0000313" key="2">
    <source>
        <dbReference type="EMBL" id="CAK0902636.1"/>
    </source>
</evidence>
<evidence type="ECO:0000256" key="1">
    <source>
        <dbReference type="SAM" id="MobiDB-lite"/>
    </source>
</evidence>
<gene>
    <name evidence="2" type="ORF">PCOR1329_LOCUS79205</name>
</gene>
<reference evidence="2" key="1">
    <citation type="submission" date="2023-10" db="EMBL/GenBank/DDBJ databases">
        <authorList>
            <person name="Chen Y."/>
            <person name="Shah S."/>
            <person name="Dougan E. K."/>
            <person name="Thang M."/>
            <person name="Chan C."/>
        </authorList>
    </citation>
    <scope>NUCLEOTIDE SEQUENCE [LARGE SCALE GENOMIC DNA]</scope>
</reference>
<comment type="caution">
    <text evidence="2">The sequence shown here is derived from an EMBL/GenBank/DDBJ whole genome shotgun (WGS) entry which is preliminary data.</text>
</comment>
<accession>A0ABN9XRQ0</accession>
<evidence type="ECO:0008006" key="4">
    <source>
        <dbReference type="Google" id="ProtNLM"/>
    </source>
</evidence>